<dbReference type="Pfam" id="PF11855">
    <property type="entry name" value="DUF3375"/>
    <property type="match status" value="1"/>
</dbReference>
<sequence>MSLDYATLELLKQNHPAWRLLRSDHAPLIASFLHGVFVAPNQRLIGQADLAEALEDELFALRERLGNDAFPKPALDYLNDWAGNDKAWLRKFYRQGSDEPFFDLTPATEKAIAWLGSLSERAFVGTESRLLTLFELLKQISAGSETDPETRIAELEKRRADLDAEIARIRAGDLQVLDDTALKDRFQQFTGLARELLGDFREVEHNFRGLDRRVRERIALWEGGKGELLQDIMGERDAIADSDQGRSFRAFWDFLMSSRRQEELSALLERVLALEPVAELKPDARIRRVHYDWLEAGEHTQRTVAELSRQLRRFLDDQAWLENRRIMEILHGIEAKALALRENQPAGEVMIIAEAAADIELPMERPLHTPPVKPRIESVVPQTGDEDLDAAALFSQIVIDKTQLARHIRHALQDKPQITLAELCRARPLQHGLAELVAYLQLGGDNFKTTVDEGVEDVIVWQAVDGEGRELSKQAKLPRVIFVR</sequence>
<comment type="caution">
    <text evidence="1">The sequence shown here is derived from an EMBL/GenBank/DDBJ whole genome shotgun (WGS) entry which is preliminary data.</text>
</comment>
<protein>
    <recommendedName>
        <fullName evidence="3">DUF3375 domain-containing protein</fullName>
    </recommendedName>
</protein>
<dbReference type="Proteomes" id="UP000077628">
    <property type="component" value="Unassembled WGS sequence"/>
</dbReference>
<dbReference type="STRING" id="702114.A1355_14465"/>
<accession>A0A177N3J8</accession>
<reference evidence="2" key="1">
    <citation type="submission" date="2016-03" db="EMBL/GenBank/DDBJ databases">
        <authorList>
            <person name="Heylen K."/>
            <person name="De Vos P."/>
            <person name="Vekeman B."/>
        </authorList>
    </citation>
    <scope>NUCLEOTIDE SEQUENCE [LARGE SCALE GENOMIC DNA]</scope>
    <source>
        <strain evidence="2">R-45383</strain>
    </source>
</reference>
<keyword evidence="2" id="KW-1185">Reference proteome</keyword>
<evidence type="ECO:0008006" key="3">
    <source>
        <dbReference type="Google" id="ProtNLM"/>
    </source>
</evidence>
<dbReference type="OrthoDB" id="138803at2"/>
<evidence type="ECO:0000313" key="2">
    <source>
        <dbReference type="Proteomes" id="UP000077628"/>
    </source>
</evidence>
<proteinExistence type="predicted"/>
<dbReference type="EMBL" id="LUUK01000220">
    <property type="protein sequence ID" value="OAI12546.1"/>
    <property type="molecule type" value="Genomic_DNA"/>
</dbReference>
<dbReference type="InterPro" id="IPR021804">
    <property type="entry name" value="DUF3375"/>
</dbReference>
<organism evidence="1 2">
    <name type="scientific">Methylomonas koyamae</name>
    <dbReference type="NCBI Taxonomy" id="702114"/>
    <lineage>
        <taxon>Bacteria</taxon>
        <taxon>Pseudomonadati</taxon>
        <taxon>Pseudomonadota</taxon>
        <taxon>Gammaproteobacteria</taxon>
        <taxon>Methylococcales</taxon>
        <taxon>Methylococcaceae</taxon>
        <taxon>Methylomonas</taxon>
    </lineage>
</organism>
<gene>
    <name evidence="1" type="ORF">A1355_14465</name>
</gene>
<dbReference type="RefSeq" id="WP_064031443.1">
    <property type="nucleotide sequence ID" value="NZ_LUUK01000220.1"/>
</dbReference>
<evidence type="ECO:0000313" key="1">
    <source>
        <dbReference type="EMBL" id="OAI12546.1"/>
    </source>
</evidence>
<dbReference type="AlphaFoldDB" id="A0A177N3J8"/>
<name>A0A177N3J8_9GAMM</name>